<keyword evidence="5 6" id="KW-0720">Serine protease</keyword>
<evidence type="ECO:0000259" key="8">
    <source>
        <dbReference type="PROSITE" id="PS50240"/>
    </source>
</evidence>
<evidence type="ECO:0000256" key="1">
    <source>
        <dbReference type="ARBA" id="ARBA00008764"/>
    </source>
</evidence>
<keyword evidence="4 6" id="KW-0378">Hydrolase</keyword>
<dbReference type="SMART" id="SM00020">
    <property type="entry name" value="Tryp_SPc"/>
    <property type="match status" value="1"/>
</dbReference>
<evidence type="ECO:0000256" key="2">
    <source>
        <dbReference type="ARBA" id="ARBA00022670"/>
    </source>
</evidence>
<dbReference type="NCBIfam" id="TIGR03501">
    <property type="entry name" value="GlyGly_CTERM"/>
    <property type="match status" value="1"/>
</dbReference>
<comment type="similarity">
    <text evidence="1 6">Belongs to the peptidase S1B family.</text>
</comment>
<dbReference type="PRINTS" id="PR00839">
    <property type="entry name" value="V8PROTEASE"/>
</dbReference>
<name>A0ABN5U0S5_9GAMM</name>
<feature type="signal peptide" evidence="6">
    <location>
        <begin position="1"/>
        <end position="19"/>
    </location>
</feature>
<reference evidence="9 10" key="1">
    <citation type="submission" date="2017-03" db="EMBL/GenBank/DDBJ databases">
        <title>Full genome sequence of a non-lethal Shewanella isolate that potentiates virulence of Vibio parahaemolyticus causing acute hepatopancreatic necrosis disease (AHPND) in shrimp.</title>
        <authorList>
            <person name="Prachumwat A."/>
            <person name="Sritunyalucksana K."/>
        </authorList>
    </citation>
    <scope>NUCLEOTIDE SEQUENCE [LARGE SCALE GENOMIC DNA]</scope>
    <source>
        <strain evidence="9 10">TH2012</strain>
        <plasmid evidence="10">psth1</plasmid>
    </source>
</reference>
<evidence type="ECO:0000256" key="7">
    <source>
        <dbReference type="SAM" id="MobiDB-lite"/>
    </source>
</evidence>
<geneLocation type="plasmid" evidence="10">
    <name>psth1</name>
</geneLocation>
<keyword evidence="10" id="KW-1185">Reference proteome</keyword>
<dbReference type="InterPro" id="IPR009003">
    <property type="entry name" value="Peptidase_S1_PA"/>
</dbReference>
<evidence type="ECO:0000256" key="6">
    <source>
        <dbReference type="RuleBase" id="RU004296"/>
    </source>
</evidence>
<gene>
    <name evidence="9" type="ORF">STH12_04248</name>
</gene>
<keyword evidence="3 6" id="KW-0732">Signal</keyword>
<dbReference type="Proteomes" id="UP000278437">
    <property type="component" value="Plasmid pSTH1"/>
</dbReference>
<protein>
    <recommendedName>
        <fullName evidence="6">Serine protease</fullName>
        <ecNumber evidence="6">3.4.21.-</ecNumber>
    </recommendedName>
</protein>
<evidence type="ECO:0000256" key="3">
    <source>
        <dbReference type="ARBA" id="ARBA00022729"/>
    </source>
</evidence>
<evidence type="ECO:0000256" key="4">
    <source>
        <dbReference type="ARBA" id="ARBA00022801"/>
    </source>
</evidence>
<feature type="domain" description="Peptidase S1" evidence="8">
    <location>
        <begin position="20"/>
        <end position="207"/>
    </location>
</feature>
<dbReference type="EC" id="3.4.21.-" evidence="6"/>
<feature type="region of interest" description="Disordered" evidence="7">
    <location>
        <begin position="288"/>
        <end position="307"/>
    </location>
</feature>
<sequence length="331" mass="34534">MKKALIALSLLGLSNPGTAIENGTPVDWTAHDDMVKINCTGTLIGGKWVLTAMHCDPNSHQGVTTVNGLINVESVINNPSTDYALDIGLWKLSSAAETKNIRFLSSRNIEAGERIKITGFGAGAGLQALAYAEQIALPPTEARPEWITLKMDGNGNTVPGDSGAPYTDSNGRIVGIHKAGGIDAETGINAKGSRLHYAKDWVLETINAWHFPTLANTPTSGGSVTIEVQSLHADAFIDNATASGDATITGGTCFGATVQPFDICTYTVASNGYEGTVTLDGEQKITINKGRTKPITPPTPPSDSSSGGSLGFVSLIALAGFGLARRKILAK</sequence>
<dbReference type="SUPFAM" id="SSF50494">
    <property type="entry name" value="Trypsin-like serine proteases"/>
    <property type="match status" value="1"/>
</dbReference>
<dbReference type="Pfam" id="PF00089">
    <property type="entry name" value="Trypsin"/>
    <property type="match status" value="1"/>
</dbReference>
<dbReference type="InterPro" id="IPR043504">
    <property type="entry name" value="Peptidase_S1_PA_chymotrypsin"/>
</dbReference>
<evidence type="ECO:0000313" key="10">
    <source>
        <dbReference type="Proteomes" id="UP000278437"/>
    </source>
</evidence>
<proteinExistence type="inferred from homology"/>
<evidence type="ECO:0000256" key="5">
    <source>
        <dbReference type="ARBA" id="ARBA00022825"/>
    </source>
</evidence>
<dbReference type="InterPro" id="IPR001254">
    <property type="entry name" value="Trypsin_dom"/>
</dbReference>
<dbReference type="Gene3D" id="2.40.10.10">
    <property type="entry name" value="Trypsin-like serine proteases"/>
    <property type="match status" value="2"/>
</dbReference>
<dbReference type="RefSeq" id="WP_126169621.1">
    <property type="nucleotide sequence ID" value="NZ_CP020374.1"/>
</dbReference>
<accession>A0ABN5U0S5</accession>
<feature type="chain" id="PRO_5044988735" description="Serine protease" evidence="6">
    <location>
        <begin position="20"/>
        <end position="331"/>
    </location>
</feature>
<keyword evidence="9" id="KW-0614">Plasmid</keyword>
<dbReference type="InterPro" id="IPR008256">
    <property type="entry name" value="Peptidase_S1B"/>
</dbReference>
<dbReference type="PROSITE" id="PS50240">
    <property type="entry name" value="TRYPSIN_DOM"/>
    <property type="match status" value="1"/>
</dbReference>
<keyword evidence="2 6" id="KW-0645">Protease</keyword>
<evidence type="ECO:0000313" key="9">
    <source>
        <dbReference type="EMBL" id="AZQ13274.1"/>
    </source>
</evidence>
<organism evidence="9 10">
    <name type="scientific">Shewanella khirikhana</name>
    <dbReference type="NCBI Taxonomy" id="1965282"/>
    <lineage>
        <taxon>Bacteria</taxon>
        <taxon>Pseudomonadati</taxon>
        <taxon>Pseudomonadota</taxon>
        <taxon>Gammaproteobacteria</taxon>
        <taxon>Alteromonadales</taxon>
        <taxon>Shewanellaceae</taxon>
        <taxon>Shewanella</taxon>
    </lineage>
</organism>
<dbReference type="EMBL" id="CP020374">
    <property type="protein sequence ID" value="AZQ13274.1"/>
    <property type="molecule type" value="Genomic_DNA"/>
</dbReference>
<dbReference type="InterPro" id="IPR020008">
    <property type="entry name" value="GlyGly_CTERM"/>
</dbReference>